<sequence length="138" mass="15165">MTAASEEKVNPVAPERLHQALGIYQSALVGEPDEKGEAPAVDEPASQRALLAVKREFADPKEFFSLSLRLQRFTEIVGDRTLIKWGMVKHSEGGIEVHDAVVNALAAAPFRKSGVLDKDVFHELVKAEFNRLEAAEKS</sequence>
<dbReference type="EMBL" id="LT670849">
    <property type="protein sequence ID" value="SHN79766.1"/>
    <property type="molecule type" value="Genomic_DNA"/>
</dbReference>
<evidence type="ECO:0000313" key="1">
    <source>
        <dbReference type="EMBL" id="SHN79766.1"/>
    </source>
</evidence>
<dbReference type="RefSeq" id="WP_156898590.1">
    <property type="nucleotide sequence ID" value="NZ_LT670849.1"/>
</dbReference>
<organism evidence="1 2">
    <name type="scientific">Bradyrhizobium erythrophlei</name>
    <dbReference type="NCBI Taxonomy" id="1437360"/>
    <lineage>
        <taxon>Bacteria</taxon>
        <taxon>Pseudomonadati</taxon>
        <taxon>Pseudomonadota</taxon>
        <taxon>Alphaproteobacteria</taxon>
        <taxon>Hyphomicrobiales</taxon>
        <taxon>Nitrobacteraceae</taxon>
        <taxon>Bradyrhizobium</taxon>
    </lineage>
</organism>
<evidence type="ECO:0000313" key="2">
    <source>
        <dbReference type="Proteomes" id="UP000184096"/>
    </source>
</evidence>
<proteinExistence type="predicted"/>
<gene>
    <name evidence="1" type="ORF">SAMN05444170_4119</name>
</gene>
<keyword evidence="2" id="KW-1185">Reference proteome</keyword>
<dbReference type="Proteomes" id="UP000184096">
    <property type="component" value="Chromosome I"/>
</dbReference>
<dbReference type="AlphaFoldDB" id="A0A1M7UA06"/>
<reference evidence="2" key="1">
    <citation type="submission" date="2016-11" db="EMBL/GenBank/DDBJ databases">
        <authorList>
            <person name="Varghese N."/>
            <person name="Submissions S."/>
        </authorList>
    </citation>
    <scope>NUCLEOTIDE SEQUENCE [LARGE SCALE GENOMIC DNA]</scope>
    <source>
        <strain evidence="2">GAS401</strain>
    </source>
</reference>
<protein>
    <submittedName>
        <fullName evidence="1">Uncharacterized protein</fullName>
    </submittedName>
</protein>
<accession>A0A1M7UA06</accession>
<name>A0A1M7UA06_9BRAD</name>